<feature type="region of interest" description="Disordered" evidence="1">
    <location>
        <begin position="31"/>
        <end position="124"/>
    </location>
</feature>
<dbReference type="Proteomes" id="UP000199069">
    <property type="component" value="Unassembled WGS sequence"/>
</dbReference>
<dbReference type="AlphaFoldDB" id="A0A0K3C3I9"/>
<evidence type="ECO:0000256" key="1">
    <source>
        <dbReference type="SAM" id="MobiDB-lite"/>
    </source>
</evidence>
<dbReference type="EMBL" id="CWKI01000001">
    <property type="protein sequence ID" value="CTR04159.1"/>
    <property type="molecule type" value="Genomic_DNA"/>
</dbReference>
<accession>A0A0K3C3I9</accession>
<dbReference type="Gene3D" id="2.20.70.10">
    <property type="match status" value="1"/>
</dbReference>
<protein>
    <submittedName>
        <fullName evidence="2">FGENESH: predicted gene_1.20 protein</fullName>
    </submittedName>
</protein>
<proteinExistence type="predicted"/>
<evidence type="ECO:0000313" key="3">
    <source>
        <dbReference type="Proteomes" id="UP000199069"/>
    </source>
</evidence>
<evidence type="ECO:0000313" key="2">
    <source>
        <dbReference type="EMBL" id="CTR04159.1"/>
    </source>
</evidence>
<feature type="compositionally biased region" description="Pro residues" evidence="1">
    <location>
        <begin position="56"/>
        <end position="65"/>
    </location>
</feature>
<sequence length="178" mass="18872">MAFHDSRPLPDGWIQQFDHNHQRAYWVDTKTTPTRSIWTHPLDDPDYQASQRAPSWGPPPGPPPSHDNNGNSGYPFSQPSPSLAPPVPYATSPAPQEPSNPFGNPATGGGDNKKGLGSFVGGAAAGGMLGKIMSKVEGKMGGQNGQQQQYQGQYQQPPPQQQQGYAGLPAAAGDDGRT</sequence>
<reference evidence="2 3" key="1">
    <citation type="submission" date="2015-07" db="EMBL/GenBank/DDBJ databases">
        <authorList>
            <person name="Cajimat M.N.B."/>
            <person name="Milazzo M.L."/>
            <person name="Fulhorst C.F."/>
        </authorList>
    </citation>
    <scope>NUCLEOTIDE SEQUENCE [LARGE SCALE GENOMIC DNA]</scope>
    <source>
        <strain evidence="2">Single colony</strain>
    </source>
</reference>
<name>A0A0K3C3I9_RHOTO</name>
<dbReference type="STRING" id="5286.A0A0K3C3I9"/>
<gene>
    <name evidence="2" type="primary">FGENESH: predicted gene_1.20</name>
    <name evidence="2" type="ORF">BN2166_0000200</name>
</gene>
<dbReference type="InterPro" id="IPR036020">
    <property type="entry name" value="WW_dom_sf"/>
</dbReference>
<dbReference type="SUPFAM" id="SSF51045">
    <property type="entry name" value="WW domain"/>
    <property type="match status" value="1"/>
</dbReference>
<feature type="compositionally biased region" description="Polar residues" evidence="1">
    <location>
        <begin position="93"/>
        <end position="102"/>
    </location>
</feature>
<feature type="compositionally biased region" description="Low complexity" evidence="1">
    <location>
        <begin position="145"/>
        <end position="178"/>
    </location>
</feature>
<feature type="region of interest" description="Disordered" evidence="1">
    <location>
        <begin position="136"/>
        <end position="178"/>
    </location>
</feature>
<organism evidence="2 3">
    <name type="scientific">Rhodotorula toruloides</name>
    <name type="common">Yeast</name>
    <name type="synonym">Rhodosporidium toruloides</name>
    <dbReference type="NCBI Taxonomy" id="5286"/>
    <lineage>
        <taxon>Eukaryota</taxon>
        <taxon>Fungi</taxon>
        <taxon>Dikarya</taxon>
        <taxon>Basidiomycota</taxon>
        <taxon>Pucciniomycotina</taxon>
        <taxon>Microbotryomycetes</taxon>
        <taxon>Sporidiobolales</taxon>
        <taxon>Sporidiobolaceae</taxon>
        <taxon>Rhodotorula</taxon>
    </lineage>
</organism>
<keyword evidence="3" id="KW-1185">Reference proteome</keyword>